<feature type="compositionally biased region" description="Basic and acidic residues" evidence="1">
    <location>
        <begin position="307"/>
        <end position="323"/>
    </location>
</feature>
<dbReference type="AlphaFoldDB" id="A0A1B6EGU2"/>
<feature type="region of interest" description="Disordered" evidence="1">
    <location>
        <begin position="152"/>
        <end position="459"/>
    </location>
</feature>
<dbReference type="InterPro" id="IPR025451">
    <property type="entry name" value="DUF4211"/>
</dbReference>
<feature type="domain" description="DUF4211" evidence="2">
    <location>
        <begin position="555"/>
        <end position="693"/>
    </location>
</feature>
<accession>A0A1B6EGU2</accession>
<evidence type="ECO:0000259" key="2">
    <source>
        <dbReference type="Pfam" id="PF13926"/>
    </source>
</evidence>
<reference evidence="3" key="1">
    <citation type="submission" date="2015-12" db="EMBL/GenBank/DDBJ databases">
        <title>De novo transcriptome assembly of four potential Pierce s Disease insect vectors from Arizona vineyards.</title>
        <authorList>
            <person name="Tassone E.E."/>
        </authorList>
    </citation>
    <scope>NUCLEOTIDE SEQUENCE</scope>
</reference>
<organism evidence="3">
    <name type="scientific">Clastoptera arizonana</name>
    <name type="common">Arizona spittle bug</name>
    <dbReference type="NCBI Taxonomy" id="38151"/>
    <lineage>
        <taxon>Eukaryota</taxon>
        <taxon>Metazoa</taxon>
        <taxon>Ecdysozoa</taxon>
        <taxon>Arthropoda</taxon>
        <taxon>Hexapoda</taxon>
        <taxon>Insecta</taxon>
        <taxon>Pterygota</taxon>
        <taxon>Neoptera</taxon>
        <taxon>Paraneoptera</taxon>
        <taxon>Hemiptera</taxon>
        <taxon>Auchenorrhyncha</taxon>
        <taxon>Cercopoidea</taxon>
        <taxon>Clastopteridae</taxon>
        <taxon>Clastoptera</taxon>
    </lineage>
</organism>
<feature type="compositionally biased region" description="Basic and acidic residues" evidence="1">
    <location>
        <begin position="340"/>
        <end position="353"/>
    </location>
</feature>
<evidence type="ECO:0000256" key="1">
    <source>
        <dbReference type="SAM" id="MobiDB-lite"/>
    </source>
</evidence>
<dbReference type="EMBL" id="GEDC01000204">
    <property type="protein sequence ID" value="JAS37094.1"/>
    <property type="molecule type" value="Transcribed_RNA"/>
</dbReference>
<name>A0A1B6EGU2_9HEMI</name>
<dbReference type="GO" id="GO:0005634">
    <property type="term" value="C:nucleus"/>
    <property type="evidence" value="ECO:0007669"/>
    <property type="project" value="TreeGrafter"/>
</dbReference>
<proteinExistence type="predicted"/>
<feature type="compositionally biased region" description="Basic and acidic residues" evidence="1">
    <location>
        <begin position="276"/>
        <end position="293"/>
    </location>
</feature>
<gene>
    <name evidence="3" type="ORF">g.29222</name>
</gene>
<evidence type="ECO:0000313" key="3">
    <source>
        <dbReference type="EMBL" id="JAS37094.1"/>
    </source>
</evidence>
<feature type="compositionally biased region" description="Acidic residues" evidence="1">
    <location>
        <begin position="354"/>
        <end position="366"/>
    </location>
</feature>
<feature type="compositionally biased region" description="Low complexity" evidence="1">
    <location>
        <begin position="184"/>
        <end position="198"/>
    </location>
</feature>
<sequence length="792" mass="90114">MFSSNTGAFGAQTTLHHSTNFANPVHQHQPLMVPHPHHHPPPPLPYFAPFHLSHHPHSEFPSASELQTSNLPCNTAPSNTFLDHQDVSEQPKVIVPNIEEELGYLTKTCSTNVKESKLNNLTSDKIKISDKPLISSNANTGFMASYLKFLQGERDTSPPPQNRAGRKATWARPPKIYIPPEPRTNISTNGTTSITSSTARPKSEKTPPPLTYDPEDDPRYFPLPKTSVARSLHSLSESESDSEFGIPLNKPPDKSNTSSNSIKNENKNVKTITSNKSEDKNEKSKTKEMKEKNITPVKKRPGPKPGPKTEAKKNTKERKEKPVKPSIQLPRRETSKRKAKDQTNLKLLDKSQEEEYEDEDMEDSDTDPAWVPGATKDLSDEEGPGRKRSKGRNKLSPYSRRKKLQISEEESSDSDKPSSEKKLKKTGQNSRGQKRRKNDLSKRLKSVMNSPAISPHNKTTEDISASLGFGDSGCFPFTAGSFVVIKSELNLEYPSIWRVDGKTLLQKYEPFVKDGETLYRNISTYSGWSAQNKHTYQQVPVKVRLQDKLESVVEFVRSELQNSIDDQEILEKSMQDTEKFQDNFEVYIQTLISQALDSNFLSEILQEKDEYFLINVRTIDELTENHRLRLLNANKWRNINLIKSIDTWPCFNILSDLPESETKNKECAACDLNKDACMKRIIMYGQPYNNTTLEGSSPDPKIYNQKDFLVCYECVRMINLYSKIAHQKYLMYIQCAKLVADKRSTDPNKDTTVVLNELLANENWLNQLFIEVRTLWAQVLKVEKQALRKKNS</sequence>
<feature type="compositionally biased region" description="Polar residues" evidence="1">
    <location>
        <begin position="254"/>
        <end position="263"/>
    </location>
</feature>
<dbReference type="PANTHER" id="PTHR14689">
    <property type="entry name" value="PHORBOL-ESTER_DAG-TYPE DOMAIN-CONTAINING PROTEIN"/>
    <property type="match status" value="1"/>
</dbReference>
<feature type="compositionally biased region" description="Basic residues" evidence="1">
    <location>
        <begin position="386"/>
        <end position="404"/>
    </location>
</feature>
<dbReference type="Pfam" id="PF13926">
    <property type="entry name" value="DUF4211"/>
    <property type="match status" value="1"/>
</dbReference>
<protein>
    <recommendedName>
        <fullName evidence="2">DUF4211 domain-containing protein</fullName>
    </recommendedName>
</protein>
<dbReference type="PANTHER" id="PTHR14689:SF0">
    <property type="entry name" value="COILED-COIL DOMAIN-CONTAINING PROTEIN 82"/>
    <property type="match status" value="1"/>
</dbReference>